<dbReference type="InterPro" id="IPR000109">
    <property type="entry name" value="POT_fam"/>
</dbReference>
<evidence type="ECO:0000256" key="3">
    <source>
        <dbReference type="ARBA" id="ARBA00022989"/>
    </source>
</evidence>
<dbReference type="WBParaSite" id="HPBE_0000391301-mRNA-1">
    <property type="protein sequence ID" value="HPBE_0000391301-mRNA-1"/>
    <property type="gene ID" value="HPBE_0000391301"/>
</dbReference>
<evidence type="ECO:0000313" key="8">
    <source>
        <dbReference type="WBParaSite" id="HPBE_0000391301-mRNA-1"/>
    </source>
</evidence>
<dbReference type="Proteomes" id="UP000050761">
    <property type="component" value="Unassembled WGS sequence"/>
</dbReference>
<dbReference type="AlphaFoldDB" id="A0A183FCM1"/>
<keyword evidence="4 5" id="KW-0472">Membrane</keyword>
<organism evidence="7 8">
    <name type="scientific">Heligmosomoides polygyrus</name>
    <name type="common">Parasitic roundworm</name>
    <dbReference type="NCBI Taxonomy" id="6339"/>
    <lineage>
        <taxon>Eukaryota</taxon>
        <taxon>Metazoa</taxon>
        <taxon>Ecdysozoa</taxon>
        <taxon>Nematoda</taxon>
        <taxon>Chromadorea</taxon>
        <taxon>Rhabditida</taxon>
        <taxon>Rhabditina</taxon>
        <taxon>Rhabditomorpha</taxon>
        <taxon>Strongyloidea</taxon>
        <taxon>Heligmosomidae</taxon>
        <taxon>Heligmosomoides</taxon>
    </lineage>
</organism>
<dbReference type="OrthoDB" id="205993at2759"/>
<keyword evidence="7" id="KW-1185">Reference proteome</keyword>
<keyword evidence="3 5" id="KW-1133">Transmembrane helix</keyword>
<feature type="transmembrane region" description="Helical" evidence="5">
    <location>
        <begin position="12"/>
        <end position="32"/>
    </location>
</feature>
<proteinExistence type="predicted"/>
<evidence type="ECO:0000256" key="2">
    <source>
        <dbReference type="ARBA" id="ARBA00022692"/>
    </source>
</evidence>
<reference evidence="6 7" key="1">
    <citation type="submission" date="2018-11" db="EMBL/GenBank/DDBJ databases">
        <authorList>
            <consortium name="Pathogen Informatics"/>
        </authorList>
    </citation>
    <scope>NUCLEOTIDE SEQUENCE [LARGE SCALE GENOMIC DNA]</scope>
</reference>
<evidence type="ECO:0000256" key="4">
    <source>
        <dbReference type="ARBA" id="ARBA00023136"/>
    </source>
</evidence>
<evidence type="ECO:0000256" key="5">
    <source>
        <dbReference type="SAM" id="Phobius"/>
    </source>
</evidence>
<reference evidence="8" key="2">
    <citation type="submission" date="2019-09" db="UniProtKB">
        <authorList>
            <consortium name="WormBaseParasite"/>
        </authorList>
    </citation>
    <scope>IDENTIFICATION</scope>
</reference>
<comment type="subcellular location">
    <subcellularLocation>
        <location evidence="1">Membrane</location>
        <topology evidence="1">Multi-pass membrane protein</topology>
    </subcellularLocation>
</comment>
<evidence type="ECO:0000313" key="6">
    <source>
        <dbReference type="EMBL" id="VDO50725.1"/>
    </source>
</evidence>
<name>A0A183FCM1_HELPZ</name>
<gene>
    <name evidence="6" type="ORF">HPBE_LOCUS3914</name>
</gene>
<accession>A0A183FCM1</accession>
<dbReference type="InterPro" id="IPR036259">
    <property type="entry name" value="MFS_trans_sf"/>
</dbReference>
<dbReference type="Gene3D" id="1.20.1250.20">
    <property type="entry name" value="MFS general substrate transporter like domains"/>
    <property type="match status" value="1"/>
</dbReference>
<accession>A0A3P7ZMN9</accession>
<dbReference type="EMBL" id="UZAH01019816">
    <property type="protein sequence ID" value="VDO50725.1"/>
    <property type="molecule type" value="Genomic_DNA"/>
</dbReference>
<sequence length="42" mass="5062">MSRFQKSFIDDIKSLLRVLIMFLPVPMFWALYDQQGSVWLIQ</sequence>
<evidence type="ECO:0000256" key="1">
    <source>
        <dbReference type="ARBA" id="ARBA00004141"/>
    </source>
</evidence>
<dbReference type="GO" id="GO:0022857">
    <property type="term" value="F:transmembrane transporter activity"/>
    <property type="evidence" value="ECO:0007669"/>
    <property type="project" value="InterPro"/>
</dbReference>
<dbReference type="GO" id="GO:0016020">
    <property type="term" value="C:membrane"/>
    <property type="evidence" value="ECO:0007669"/>
    <property type="project" value="UniProtKB-SubCell"/>
</dbReference>
<evidence type="ECO:0000313" key="7">
    <source>
        <dbReference type="Proteomes" id="UP000050761"/>
    </source>
</evidence>
<protein>
    <submittedName>
        <fullName evidence="8">Holin</fullName>
    </submittedName>
</protein>
<dbReference type="Pfam" id="PF00854">
    <property type="entry name" value="PTR2"/>
    <property type="match status" value="1"/>
</dbReference>
<keyword evidence="2 5" id="KW-0812">Transmembrane</keyword>